<accession>A0A1G2BK60</accession>
<evidence type="ECO:0008006" key="3">
    <source>
        <dbReference type="Google" id="ProtNLM"/>
    </source>
</evidence>
<reference evidence="1 2" key="1">
    <citation type="journal article" date="2016" name="Nat. Commun.">
        <title>Thousands of microbial genomes shed light on interconnected biogeochemical processes in an aquifer system.</title>
        <authorList>
            <person name="Anantharaman K."/>
            <person name="Brown C.T."/>
            <person name="Hug L.A."/>
            <person name="Sharon I."/>
            <person name="Castelle C.J."/>
            <person name="Probst A.J."/>
            <person name="Thomas B.C."/>
            <person name="Singh A."/>
            <person name="Wilkins M.J."/>
            <person name="Karaoz U."/>
            <person name="Brodie E.L."/>
            <person name="Williams K.H."/>
            <person name="Hubbard S.S."/>
            <person name="Banfield J.F."/>
        </authorList>
    </citation>
    <scope>NUCLEOTIDE SEQUENCE [LARGE SCALE GENOMIC DNA]</scope>
</reference>
<organism evidence="1 2">
    <name type="scientific">Candidatus Komeilibacteria bacterium RIFCSPHIGHO2_01_FULL_52_14</name>
    <dbReference type="NCBI Taxonomy" id="1798549"/>
    <lineage>
        <taxon>Bacteria</taxon>
        <taxon>Candidatus Komeiliibacteriota</taxon>
    </lineage>
</organism>
<sequence>MWLLLCSALLVTNPDPATPEQRWQEAFTARICALEEKHGIAFDRGWVPQVTFDIPDHLHPMMRFQYGASYDPLTRGFMVSPFRREVADPRLIDHELGHALADQVSRRIGNGMWPDMKGWEDLSVDDRIGVNIISEGIGNYFGGPDSNAEEGWLPESSADLTWMVRDFIYHGGHWLVEPIIKRYGERGIAYLVTHRFTFSGGDVRTPAKEYQRKALEELSRSAVTGSQ</sequence>
<comment type="caution">
    <text evidence="1">The sequence shown here is derived from an EMBL/GenBank/DDBJ whole genome shotgun (WGS) entry which is preliminary data.</text>
</comment>
<dbReference type="AlphaFoldDB" id="A0A1G2BK60"/>
<name>A0A1G2BK60_9BACT</name>
<protein>
    <recommendedName>
        <fullName evidence="3">Peptidase MA-like domain-containing protein</fullName>
    </recommendedName>
</protein>
<gene>
    <name evidence="1" type="ORF">A2677_00950</name>
</gene>
<evidence type="ECO:0000313" key="2">
    <source>
        <dbReference type="Proteomes" id="UP000177817"/>
    </source>
</evidence>
<evidence type="ECO:0000313" key="1">
    <source>
        <dbReference type="EMBL" id="OGY89613.1"/>
    </source>
</evidence>
<dbReference type="Proteomes" id="UP000177817">
    <property type="component" value="Unassembled WGS sequence"/>
</dbReference>
<dbReference type="EMBL" id="MHKK01000029">
    <property type="protein sequence ID" value="OGY89613.1"/>
    <property type="molecule type" value="Genomic_DNA"/>
</dbReference>
<proteinExistence type="predicted"/>